<evidence type="ECO:0000256" key="8">
    <source>
        <dbReference type="ARBA" id="ARBA00049336"/>
    </source>
</evidence>
<keyword evidence="4 10" id="KW-0808">Transferase</keyword>
<dbReference type="AlphaFoldDB" id="Q11EV7"/>
<proteinExistence type="inferred from homology"/>
<dbReference type="PANTHER" id="PTHR43532:SF1">
    <property type="entry name" value="GLUCOSE-1-PHOSPHATE THYMIDYLYLTRANSFERASE 1"/>
    <property type="match status" value="1"/>
</dbReference>
<dbReference type="GO" id="GO:0008879">
    <property type="term" value="F:glucose-1-phosphate thymidylyltransferase activity"/>
    <property type="evidence" value="ECO:0007669"/>
    <property type="project" value="UniProtKB-EC"/>
</dbReference>
<evidence type="ECO:0000256" key="3">
    <source>
        <dbReference type="ARBA" id="ARBA00012461"/>
    </source>
</evidence>
<dbReference type="SUPFAM" id="SSF53448">
    <property type="entry name" value="Nucleotide-diphospho-sugar transferases"/>
    <property type="match status" value="1"/>
</dbReference>
<evidence type="ECO:0000256" key="7">
    <source>
        <dbReference type="ARBA" id="ARBA00022842"/>
    </source>
</evidence>
<dbReference type="STRING" id="266779.Meso_2691"/>
<dbReference type="EC" id="2.7.7.24" evidence="3"/>
<evidence type="ECO:0000259" key="9">
    <source>
        <dbReference type="Pfam" id="PF00483"/>
    </source>
</evidence>
<dbReference type="EMBL" id="CP000390">
    <property type="protein sequence ID" value="ABG64068.1"/>
    <property type="molecule type" value="Genomic_DNA"/>
</dbReference>
<name>Q11EV7_CHESB</name>
<dbReference type="Gene3D" id="3.90.550.10">
    <property type="entry name" value="Spore Coat Polysaccharide Biosynthesis Protein SpsA, Chain A"/>
    <property type="match status" value="1"/>
</dbReference>
<dbReference type="GO" id="GO:0046872">
    <property type="term" value="F:metal ion binding"/>
    <property type="evidence" value="ECO:0007669"/>
    <property type="project" value="UniProtKB-KW"/>
</dbReference>
<dbReference type="eggNOG" id="COG1209">
    <property type="taxonomic scope" value="Bacteria"/>
</dbReference>
<evidence type="ECO:0000256" key="5">
    <source>
        <dbReference type="ARBA" id="ARBA00022695"/>
    </source>
</evidence>
<accession>Q11EV7</accession>
<evidence type="ECO:0000256" key="6">
    <source>
        <dbReference type="ARBA" id="ARBA00022723"/>
    </source>
</evidence>
<gene>
    <name evidence="10" type="ordered locus">Meso_2691</name>
</gene>
<feature type="domain" description="Nucleotidyl transferase" evidence="9">
    <location>
        <begin position="3"/>
        <end position="238"/>
    </location>
</feature>
<comment type="similarity">
    <text evidence="2">Belongs to the glucose-1-phosphate thymidylyltransferase family.</text>
</comment>
<evidence type="ECO:0000313" key="10">
    <source>
        <dbReference type="EMBL" id="ABG64068.1"/>
    </source>
</evidence>
<dbReference type="CDD" id="cd04181">
    <property type="entry name" value="NTP_transferase"/>
    <property type="match status" value="1"/>
</dbReference>
<sequence>MWGIIPAAGCGSRIQPLAFSKELLPVGSRLTGGSERPCAVSEYLCERMIAGGADKLCFVIAPGKSDILEYYGGSYGDASIAYVVQPEASGLCDAIFRVAPLVAPGEHVLVGLPDTIWMPADGYRALPDGLLSFLLFPVGNPSVFDAVETDEDGNVREIQVKRQDASTNWIWGAFKMPGAIFHELLALWIERGRSDEYMGTLVNAYLAKGGRAQGIRAGEAYVDVGTLEGYRAANDLLRQAAVEQGAPGTHVTAGAPAGRQLLAHRRELVMSFKQVERGV</sequence>
<protein>
    <recommendedName>
        <fullName evidence="3">glucose-1-phosphate thymidylyltransferase</fullName>
        <ecNumber evidence="3">2.7.7.24</ecNumber>
    </recommendedName>
</protein>
<evidence type="ECO:0000256" key="4">
    <source>
        <dbReference type="ARBA" id="ARBA00022679"/>
    </source>
</evidence>
<keyword evidence="6" id="KW-0479">Metal-binding</keyword>
<evidence type="ECO:0000256" key="2">
    <source>
        <dbReference type="ARBA" id="ARBA00010480"/>
    </source>
</evidence>
<keyword evidence="7" id="KW-0460">Magnesium</keyword>
<keyword evidence="5" id="KW-0548">Nucleotidyltransferase</keyword>
<evidence type="ECO:0000256" key="1">
    <source>
        <dbReference type="ARBA" id="ARBA00001946"/>
    </source>
</evidence>
<organism evidence="10">
    <name type="scientific">Chelativorans sp. (strain BNC1)</name>
    <dbReference type="NCBI Taxonomy" id="266779"/>
    <lineage>
        <taxon>Bacteria</taxon>
        <taxon>Pseudomonadati</taxon>
        <taxon>Pseudomonadota</taxon>
        <taxon>Alphaproteobacteria</taxon>
        <taxon>Hyphomicrobiales</taxon>
        <taxon>Phyllobacteriaceae</taxon>
        <taxon>Chelativorans</taxon>
    </lineage>
</organism>
<dbReference type="InterPro" id="IPR005835">
    <property type="entry name" value="NTP_transferase_dom"/>
</dbReference>
<dbReference type="InterPro" id="IPR005907">
    <property type="entry name" value="G1P_thy_trans_s"/>
</dbReference>
<dbReference type="Pfam" id="PF00483">
    <property type="entry name" value="NTP_transferase"/>
    <property type="match status" value="1"/>
</dbReference>
<comment type="catalytic activity">
    <reaction evidence="8">
        <text>dTTP + alpha-D-glucose 1-phosphate + H(+) = dTDP-alpha-D-glucose + diphosphate</text>
        <dbReference type="Rhea" id="RHEA:15225"/>
        <dbReference type="ChEBI" id="CHEBI:15378"/>
        <dbReference type="ChEBI" id="CHEBI:33019"/>
        <dbReference type="ChEBI" id="CHEBI:37568"/>
        <dbReference type="ChEBI" id="CHEBI:57477"/>
        <dbReference type="ChEBI" id="CHEBI:58601"/>
        <dbReference type="EC" id="2.7.7.24"/>
    </reaction>
</comment>
<dbReference type="InterPro" id="IPR029044">
    <property type="entry name" value="Nucleotide-diphossugar_trans"/>
</dbReference>
<comment type="cofactor">
    <cofactor evidence="1">
        <name>Mg(2+)</name>
        <dbReference type="ChEBI" id="CHEBI:18420"/>
    </cofactor>
</comment>
<dbReference type="HOGENOM" id="CLU_1084353_0_0_5"/>
<dbReference type="KEGG" id="mes:Meso_2691"/>
<dbReference type="PANTHER" id="PTHR43532">
    <property type="entry name" value="GLUCOSE-1-PHOSPHATE THYMIDYLYLTRANSFERASE"/>
    <property type="match status" value="1"/>
</dbReference>
<reference evidence="10" key="1">
    <citation type="submission" date="2006-06" db="EMBL/GenBank/DDBJ databases">
        <title>Complete sequence of chromosome of Chelativorans sp. BNC1.</title>
        <authorList>
            <consortium name="US DOE Joint Genome Institute"/>
            <person name="Copeland A."/>
            <person name="Lucas S."/>
            <person name="Lapidus A."/>
            <person name="Barry K."/>
            <person name="Detter J.C."/>
            <person name="Glavina del Rio T."/>
            <person name="Hammon N."/>
            <person name="Israni S."/>
            <person name="Dalin E."/>
            <person name="Tice H."/>
            <person name="Pitluck S."/>
            <person name="Chertkov O."/>
            <person name="Brettin T."/>
            <person name="Bruce D."/>
            <person name="Han C."/>
            <person name="Tapia R."/>
            <person name="Gilna P."/>
            <person name="Schmutz J."/>
            <person name="Larimer F."/>
            <person name="Land M."/>
            <person name="Hauser L."/>
            <person name="Kyrpides N."/>
            <person name="Mikhailova N."/>
            <person name="Richardson P."/>
        </authorList>
    </citation>
    <scope>NUCLEOTIDE SEQUENCE</scope>
    <source>
        <strain evidence="10">BNC1</strain>
    </source>
</reference>
<dbReference type="OrthoDB" id="527131at2"/>